<keyword evidence="11" id="KW-0808">Transferase</keyword>
<evidence type="ECO:0000256" key="4">
    <source>
        <dbReference type="ARBA" id="ARBA00022475"/>
    </source>
</evidence>
<dbReference type="Pfam" id="PF14689">
    <property type="entry name" value="SPOB_a"/>
    <property type="match status" value="1"/>
</dbReference>
<keyword evidence="8 9" id="KW-0472">Membrane</keyword>
<gene>
    <name evidence="11" type="ORF">EHF33_09645</name>
</gene>
<dbReference type="InterPro" id="IPR003594">
    <property type="entry name" value="HATPase_dom"/>
</dbReference>
<evidence type="ECO:0000256" key="5">
    <source>
        <dbReference type="ARBA" id="ARBA00022553"/>
    </source>
</evidence>
<proteinExistence type="predicted"/>
<dbReference type="InterPro" id="IPR004358">
    <property type="entry name" value="Sig_transdc_His_kin-like_C"/>
</dbReference>
<dbReference type="Gene3D" id="3.30.450.20">
    <property type="entry name" value="PAS domain"/>
    <property type="match status" value="2"/>
</dbReference>
<dbReference type="SUPFAM" id="SSF103190">
    <property type="entry name" value="Sensory domain-like"/>
    <property type="match status" value="1"/>
</dbReference>
<keyword evidence="12" id="KW-1185">Reference proteome</keyword>
<dbReference type="Pfam" id="PF02518">
    <property type="entry name" value="HATPase_c"/>
    <property type="match status" value="1"/>
</dbReference>
<dbReference type="SUPFAM" id="SSF55874">
    <property type="entry name" value="ATPase domain of HSP90 chaperone/DNA topoisomerase II/histidine kinase"/>
    <property type="match status" value="1"/>
</dbReference>
<dbReference type="EMBL" id="CP034183">
    <property type="protein sequence ID" value="AZI43902.1"/>
    <property type="molecule type" value="Genomic_DNA"/>
</dbReference>
<accession>A0A3G8YF44</accession>
<feature type="domain" description="Histidine kinase" evidence="10">
    <location>
        <begin position="404"/>
        <end position="506"/>
    </location>
</feature>
<dbReference type="GO" id="GO:0000155">
    <property type="term" value="F:phosphorelay sensor kinase activity"/>
    <property type="evidence" value="ECO:0007669"/>
    <property type="project" value="TreeGrafter"/>
</dbReference>
<dbReference type="Pfam" id="PF17203">
    <property type="entry name" value="sCache_3_2"/>
    <property type="match status" value="1"/>
</dbReference>
<dbReference type="InterPro" id="IPR029151">
    <property type="entry name" value="Sensor-like_sf"/>
</dbReference>
<evidence type="ECO:0000256" key="1">
    <source>
        <dbReference type="ARBA" id="ARBA00000085"/>
    </source>
</evidence>
<feature type="transmembrane region" description="Helical" evidence="9">
    <location>
        <begin position="162"/>
        <end position="185"/>
    </location>
</feature>
<keyword evidence="11" id="KW-0418">Kinase</keyword>
<dbReference type="Gene3D" id="1.10.287.130">
    <property type="match status" value="1"/>
</dbReference>
<reference evidence="11 12" key="1">
    <citation type="submission" date="2018-11" db="EMBL/GenBank/DDBJ databases">
        <title>Deinococcus shelandsis sp. nov., isolated from South Shetland Islands soil of Antarctica.</title>
        <authorList>
            <person name="Tian J."/>
        </authorList>
    </citation>
    <scope>NUCLEOTIDE SEQUENCE [LARGE SCALE GENOMIC DNA]</scope>
    <source>
        <strain evidence="11 12">S14-83T</strain>
    </source>
</reference>
<evidence type="ECO:0000259" key="10">
    <source>
        <dbReference type="PROSITE" id="PS50109"/>
    </source>
</evidence>
<dbReference type="InterPro" id="IPR033463">
    <property type="entry name" value="sCache_3"/>
</dbReference>
<dbReference type="AlphaFoldDB" id="A0A3G8YF44"/>
<name>A0A3G8YF44_9DEIO</name>
<dbReference type="SMART" id="SM00387">
    <property type="entry name" value="HATPase_c"/>
    <property type="match status" value="1"/>
</dbReference>
<evidence type="ECO:0000256" key="9">
    <source>
        <dbReference type="SAM" id="Phobius"/>
    </source>
</evidence>
<dbReference type="InterPro" id="IPR005467">
    <property type="entry name" value="His_kinase_dom"/>
</dbReference>
<evidence type="ECO:0000256" key="8">
    <source>
        <dbReference type="ARBA" id="ARBA00023136"/>
    </source>
</evidence>
<dbReference type="PANTHER" id="PTHR43547">
    <property type="entry name" value="TWO-COMPONENT HISTIDINE KINASE"/>
    <property type="match status" value="1"/>
</dbReference>
<protein>
    <recommendedName>
        <fullName evidence="3">histidine kinase</fullName>
        <ecNumber evidence="3">2.7.13.3</ecNumber>
    </recommendedName>
</protein>
<evidence type="ECO:0000256" key="2">
    <source>
        <dbReference type="ARBA" id="ARBA00004651"/>
    </source>
</evidence>
<dbReference type="PANTHER" id="PTHR43547:SF10">
    <property type="entry name" value="SENSOR HISTIDINE KINASE DCUS"/>
    <property type="match status" value="1"/>
</dbReference>
<evidence type="ECO:0000256" key="6">
    <source>
        <dbReference type="ARBA" id="ARBA00022692"/>
    </source>
</evidence>
<dbReference type="GO" id="GO:0005886">
    <property type="term" value="C:plasma membrane"/>
    <property type="evidence" value="ECO:0007669"/>
    <property type="project" value="UniProtKB-SubCell"/>
</dbReference>
<dbReference type="InterPro" id="IPR039506">
    <property type="entry name" value="SPOB_a"/>
</dbReference>
<dbReference type="Gene3D" id="3.30.565.10">
    <property type="entry name" value="Histidine kinase-like ATPase, C-terminal domain"/>
    <property type="match status" value="1"/>
</dbReference>
<comment type="subcellular location">
    <subcellularLocation>
        <location evidence="2">Cell membrane</location>
        <topology evidence="2">Multi-pass membrane protein</topology>
    </subcellularLocation>
</comment>
<dbReference type="OrthoDB" id="9792686at2"/>
<dbReference type="KEGG" id="dph:EHF33_09645"/>
<organism evidence="11 12">
    <name type="scientific">Deinococcus psychrotolerans</name>
    <dbReference type="NCBI Taxonomy" id="2489213"/>
    <lineage>
        <taxon>Bacteria</taxon>
        <taxon>Thermotogati</taxon>
        <taxon>Deinococcota</taxon>
        <taxon>Deinococci</taxon>
        <taxon>Deinococcales</taxon>
        <taxon>Deinococcaceae</taxon>
        <taxon>Deinococcus</taxon>
    </lineage>
</organism>
<sequence length="508" mass="53960">MGGRLVALHILILCVLTLLLVVIEVGRLSTQARAELGQRALTASRLVAQFPAVIEGASRGEQSPTLNTFVNILRGEVGADYIVVGERHGIRLAHPSPDRLGKAMEGGDNDGPFAGQEIISVARGSLGLAVRGKVPVLDGEEIVGVVSTGFLMPQVQALARQALLALLPWFVLALAFGSLGAVLIARQLRRDILGLEPEQIATLVQEHQAVLSALGEGVLALGPNNEITLASAQAQLALGLPDLPDRPLLAQVWPAAAQLSAERRHNLELPLGKISVLVNTEPLPGGGKVLTFRERGAALRLAEELTQVRSLVDVLRAQGHEYANHLHVLSGLLHLGHVEEAASLLRGQIEADTAFRELTRELQVPRVAALLFGQRERAQELGLLFGVEAQSNLSPRWERHAGALVTILGNLIQNAFEALSSVGGGEVILSIGEDPDGLQLEVQDSGPGVASVLQNSLFQRGVSSKGEGRGHGLANVRARVEELGGSLRVFRRGESTVFQVNLPPLESA</sequence>
<dbReference type="PRINTS" id="PR00344">
    <property type="entry name" value="BCTRLSENSOR"/>
</dbReference>
<keyword evidence="6 9" id="KW-0812">Transmembrane</keyword>
<dbReference type="Proteomes" id="UP000276417">
    <property type="component" value="Chromosome 1"/>
</dbReference>
<keyword evidence="5" id="KW-0597">Phosphoprotein</keyword>
<evidence type="ECO:0000256" key="3">
    <source>
        <dbReference type="ARBA" id="ARBA00012438"/>
    </source>
</evidence>
<evidence type="ECO:0000313" key="12">
    <source>
        <dbReference type="Proteomes" id="UP000276417"/>
    </source>
</evidence>
<dbReference type="PROSITE" id="PS50109">
    <property type="entry name" value="HIS_KIN"/>
    <property type="match status" value="1"/>
</dbReference>
<dbReference type="InterPro" id="IPR036890">
    <property type="entry name" value="HATPase_C_sf"/>
</dbReference>
<evidence type="ECO:0000256" key="7">
    <source>
        <dbReference type="ARBA" id="ARBA00022989"/>
    </source>
</evidence>
<keyword evidence="4" id="KW-1003">Cell membrane</keyword>
<comment type="catalytic activity">
    <reaction evidence="1">
        <text>ATP + protein L-histidine = ADP + protein N-phospho-L-histidine.</text>
        <dbReference type="EC" id="2.7.13.3"/>
    </reaction>
</comment>
<dbReference type="EC" id="2.7.13.3" evidence="3"/>
<keyword evidence="7 9" id="KW-1133">Transmembrane helix</keyword>
<evidence type="ECO:0000313" key="11">
    <source>
        <dbReference type="EMBL" id="AZI43902.1"/>
    </source>
</evidence>